<dbReference type="InterPro" id="IPR010129">
    <property type="entry name" value="T1SS_HlyD"/>
</dbReference>
<evidence type="ECO:0000256" key="7">
    <source>
        <dbReference type="ARBA" id="ARBA00022989"/>
    </source>
</evidence>
<evidence type="ECO:0000256" key="4">
    <source>
        <dbReference type="ARBA" id="ARBA00022475"/>
    </source>
</evidence>
<dbReference type="NCBIfam" id="TIGR01843">
    <property type="entry name" value="type_I_hlyD"/>
    <property type="match status" value="1"/>
</dbReference>
<keyword evidence="4 9" id="KW-1003">Cell membrane</keyword>
<keyword evidence="7 9" id="KW-1133">Transmembrane helix</keyword>
<feature type="domain" description="AprE-like beta-barrel" evidence="12">
    <location>
        <begin position="362"/>
        <end position="448"/>
    </location>
</feature>
<reference evidence="14" key="1">
    <citation type="submission" date="2017-01" db="EMBL/GenBank/DDBJ databases">
        <authorList>
            <person name="Varghese N."/>
            <person name="Submissions S."/>
        </authorList>
    </citation>
    <scope>NUCLEOTIDE SEQUENCE [LARGE SCALE GENOMIC DNA]</scope>
    <source>
        <strain evidence="14">DSM 19945</strain>
    </source>
</reference>
<dbReference type="Gene3D" id="2.40.50.100">
    <property type="match status" value="1"/>
</dbReference>
<dbReference type="Pfam" id="PF26002">
    <property type="entry name" value="Beta-barrel_AprE"/>
    <property type="match status" value="1"/>
</dbReference>
<evidence type="ECO:0000313" key="14">
    <source>
        <dbReference type="Proteomes" id="UP000186221"/>
    </source>
</evidence>
<dbReference type="Gene3D" id="2.40.30.170">
    <property type="match status" value="1"/>
</dbReference>
<evidence type="ECO:0000256" key="1">
    <source>
        <dbReference type="ARBA" id="ARBA00004377"/>
    </source>
</evidence>
<dbReference type="PANTHER" id="PTHR30386:SF26">
    <property type="entry name" value="TRANSPORT PROTEIN COMB"/>
    <property type="match status" value="1"/>
</dbReference>
<evidence type="ECO:0000256" key="6">
    <source>
        <dbReference type="ARBA" id="ARBA00022692"/>
    </source>
</evidence>
<feature type="coiled-coil region" evidence="10">
    <location>
        <begin position="250"/>
        <end position="284"/>
    </location>
</feature>
<evidence type="ECO:0000256" key="8">
    <source>
        <dbReference type="ARBA" id="ARBA00023136"/>
    </source>
</evidence>
<dbReference type="InterPro" id="IPR050739">
    <property type="entry name" value="MFP"/>
</dbReference>
<proteinExistence type="inferred from homology"/>
<name>A0A1N7IY87_9RHOB</name>
<gene>
    <name evidence="13" type="ORF">SAMN05421580_101119</name>
</gene>
<keyword evidence="8 9" id="KW-0472">Membrane</keyword>
<evidence type="ECO:0000259" key="11">
    <source>
        <dbReference type="Pfam" id="PF25917"/>
    </source>
</evidence>
<keyword evidence="14" id="KW-1185">Reference proteome</keyword>
<dbReference type="Proteomes" id="UP000186221">
    <property type="component" value="Unassembled WGS sequence"/>
</dbReference>
<evidence type="ECO:0000256" key="10">
    <source>
        <dbReference type="SAM" id="Coils"/>
    </source>
</evidence>
<keyword evidence="6 9" id="KW-0812">Transmembrane</keyword>
<accession>A0A1N7IY87</accession>
<feature type="transmembrane region" description="Helical" evidence="9">
    <location>
        <begin position="57"/>
        <end position="77"/>
    </location>
</feature>
<protein>
    <recommendedName>
        <fullName evidence="9">Membrane fusion protein (MFP) family protein</fullName>
    </recommendedName>
</protein>
<dbReference type="InterPro" id="IPR058625">
    <property type="entry name" value="MdtA-like_BSH"/>
</dbReference>
<evidence type="ECO:0000259" key="12">
    <source>
        <dbReference type="Pfam" id="PF26002"/>
    </source>
</evidence>
<dbReference type="EMBL" id="FTOG01000001">
    <property type="protein sequence ID" value="SIS41961.1"/>
    <property type="molecule type" value="Genomic_DNA"/>
</dbReference>
<keyword evidence="10" id="KW-0175">Coiled coil</keyword>
<evidence type="ECO:0000256" key="5">
    <source>
        <dbReference type="ARBA" id="ARBA00022519"/>
    </source>
</evidence>
<keyword evidence="3 9" id="KW-0813">Transport</keyword>
<organism evidence="13 14">
    <name type="scientific">Rhodobacter aestuarii</name>
    <dbReference type="NCBI Taxonomy" id="453582"/>
    <lineage>
        <taxon>Bacteria</taxon>
        <taxon>Pseudomonadati</taxon>
        <taxon>Pseudomonadota</taxon>
        <taxon>Alphaproteobacteria</taxon>
        <taxon>Rhodobacterales</taxon>
        <taxon>Rhodobacter group</taxon>
        <taxon>Rhodobacter</taxon>
    </lineage>
</organism>
<dbReference type="OrthoDB" id="9810980at2"/>
<evidence type="ECO:0000256" key="2">
    <source>
        <dbReference type="ARBA" id="ARBA00009477"/>
    </source>
</evidence>
<keyword evidence="5 9" id="KW-0997">Cell inner membrane</keyword>
<dbReference type="PANTHER" id="PTHR30386">
    <property type="entry name" value="MEMBRANE FUSION SUBUNIT OF EMRAB-TOLC MULTIDRUG EFFLUX PUMP"/>
    <property type="match status" value="1"/>
</dbReference>
<sequence length="474" mass="51551">MSYSDQTALAVSASAGGLQPAGGVSLGAAKSGRRRKRNIQLRHLAESIRLEERTDGIGLQAAIWLCAAMLVAITLWAGRAELPIVVQAPGQIMPASFERELVHREAGRLVELAVRPGEKVAQGQLIARLDDDDLVADLQLQARQRLSFLLRIERLTAFVEARDPDFRTGDPSAPFAAEELVSARNAWAAMKTALHDQTTIVSEQLAKAVREQGIVTSRIAAQKDLLASMEDLLGRKEVLFAKELVAYPVIIEARQAVISAKAELEVLERQFERSVNSIRELDARLLAVTSERQASARQDLEVARAGLAETDVRIATLSSAIEMRRIRAPIDGTVKLPERLAVGDYIGAGRPIGHIVPTTDRLVARVRIPAEDIANIAPGMSVELKITALDYTRFGTISGILETLSPAAMLAENGAVYFTAEVSPNVEYIDYQGRELKLIPGMTVEAGLINGSRTILEYLFNPINQAVYGAFHEG</sequence>
<dbReference type="AlphaFoldDB" id="A0A1N7IY87"/>
<evidence type="ECO:0000256" key="3">
    <source>
        <dbReference type="ARBA" id="ARBA00022448"/>
    </source>
</evidence>
<comment type="similarity">
    <text evidence="2 9">Belongs to the membrane fusion protein (MFP) (TC 8.A.1) family.</text>
</comment>
<dbReference type="PRINTS" id="PR01490">
    <property type="entry name" value="RTXTOXIND"/>
</dbReference>
<dbReference type="InterPro" id="IPR058982">
    <property type="entry name" value="Beta-barrel_AprE"/>
</dbReference>
<dbReference type="GO" id="GO:0015031">
    <property type="term" value="P:protein transport"/>
    <property type="evidence" value="ECO:0007669"/>
    <property type="project" value="InterPro"/>
</dbReference>
<feature type="domain" description="Multidrug resistance protein MdtA-like barrel-sandwich hybrid" evidence="11">
    <location>
        <begin position="106"/>
        <end position="356"/>
    </location>
</feature>
<comment type="subcellular location">
    <subcellularLocation>
        <location evidence="1 9">Cell inner membrane</location>
        <topology evidence="1 9">Single-pass membrane protein</topology>
    </subcellularLocation>
</comment>
<dbReference type="RefSeq" id="WP_076483101.1">
    <property type="nucleotide sequence ID" value="NZ_FTOG01000001.1"/>
</dbReference>
<evidence type="ECO:0000256" key="9">
    <source>
        <dbReference type="RuleBase" id="RU365093"/>
    </source>
</evidence>
<dbReference type="Pfam" id="PF25917">
    <property type="entry name" value="BSH_RND"/>
    <property type="match status" value="1"/>
</dbReference>
<dbReference type="STRING" id="453582.SAMN05421580_101119"/>
<dbReference type="GO" id="GO:0005886">
    <property type="term" value="C:plasma membrane"/>
    <property type="evidence" value="ECO:0007669"/>
    <property type="project" value="UniProtKB-SubCell"/>
</dbReference>
<evidence type="ECO:0000313" key="13">
    <source>
        <dbReference type="EMBL" id="SIS41961.1"/>
    </source>
</evidence>